<dbReference type="Pfam" id="PF00083">
    <property type="entry name" value="Sugar_tr"/>
    <property type="match status" value="1"/>
</dbReference>
<dbReference type="GO" id="GO:0005886">
    <property type="term" value="C:plasma membrane"/>
    <property type="evidence" value="ECO:0007669"/>
    <property type="project" value="UniProtKB-SubCell"/>
</dbReference>
<keyword evidence="3 9" id="KW-0813">Transport</keyword>
<dbReference type="PANTHER" id="PTHR48020">
    <property type="entry name" value="PROTON MYO-INOSITOL COTRANSPORTER"/>
    <property type="match status" value="1"/>
</dbReference>
<dbReference type="FunFam" id="1.20.1250.20:FF:000218">
    <property type="entry name" value="facilitated trehalose transporter Tret1"/>
    <property type="match status" value="1"/>
</dbReference>
<dbReference type="InterPro" id="IPR005828">
    <property type="entry name" value="MFS_sugar_transport-like"/>
</dbReference>
<feature type="transmembrane region" description="Helical" evidence="10">
    <location>
        <begin position="382"/>
        <end position="405"/>
    </location>
</feature>
<feature type="transmembrane region" description="Helical" evidence="10">
    <location>
        <begin position="313"/>
        <end position="333"/>
    </location>
</feature>
<feature type="transmembrane region" description="Helical" evidence="10">
    <location>
        <begin position="105"/>
        <end position="126"/>
    </location>
</feature>
<dbReference type="NCBIfam" id="TIGR00879">
    <property type="entry name" value="SP"/>
    <property type="match status" value="1"/>
</dbReference>
<feature type="transmembrane region" description="Helical" evidence="10">
    <location>
        <begin position="168"/>
        <end position="186"/>
    </location>
</feature>
<keyword evidence="13" id="KW-1185">Reference proteome</keyword>
<evidence type="ECO:0000256" key="9">
    <source>
        <dbReference type="RuleBase" id="RU003346"/>
    </source>
</evidence>
<dbReference type="InterPro" id="IPR050814">
    <property type="entry name" value="Myo-inositol_Transporter"/>
</dbReference>
<dbReference type="PRINTS" id="PR00171">
    <property type="entry name" value="SUGRTRNSPORT"/>
</dbReference>
<keyword evidence="6 10" id="KW-0812">Transmembrane</keyword>
<dbReference type="PANTHER" id="PTHR48020:SF12">
    <property type="entry name" value="PROTON MYO-INOSITOL COTRANSPORTER"/>
    <property type="match status" value="1"/>
</dbReference>
<comment type="similarity">
    <text evidence="2 9">Belongs to the major facilitator superfamily. Sugar transporter (TC 2.A.1.1) family.</text>
</comment>
<dbReference type="Gene3D" id="1.20.1250.20">
    <property type="entry name" value="MFS general substrate transporter like domains"/>
    <property type="match status" value="1"/>
</dbReference>
<dbReference type="PROSITE" id="PS00217">
    <property type="entry name" value="SUGAR_TRANSPORT_2"/>
    <property type="match status" value="1"/>
</dbReference>
<evidence type="ECO:0000256" key="10">
    <source>
        <dbReference type="SAM" id="Phobius"/>
    </source>
</evidence>
<feature type="transmembrane region" description="Helical" evidence="10">
    <location>
        <begin position="51"/>
        <end position="73"/>
    </location>
</feature>
<feature type="transmembrane region" description="Helical" evidence="10">
    <location>
        <begin position="411"/>
        <end position="432"/>
    </location>
</feature>
<accession>A0A8J2YEW5</accession>
<feature type="transmembrane region" description="Helical" evidence="10">
    <location>
        <begin position="80"/>
        <end position="99"/>
    </location>
</feature>
<dbReference type="InterPro" id="IPR020846">
    <property type="entry name" value="MFS_dom"/>
</dbReference>
<feature type="domain" description="Major facilitator superfamily (MFS) profile" evidence="11">
    <location>
        <begin position="14"/>
        <end position="436"/>
    </location>
</feature>
<comment type="subcellular location">
    <subcellularLocation>
        <location evidence="1">Cell membrane</location>
        <topology evidence="1">Multi-pass membrane protein</topology>
    </subcellularLocation>
</comment>
<comment type="caution">
    <text evidence="12">The sequence shown here is derived from an EMBL/GenBank/DDBJ whole genome shotgun (WGS) entry which is preliminary data.</text>
</comment>
<evidence type="ECO:0000259" key="11">
    <source>
        <dbReference type="PROSITE" id="PS50850"/>
    </source>
</evidence>
<dbReference type="PROSITE" id="PS00216">
    <property type="entry name" value="SUGAR_TRANSPORT_1"/>
    <property type="match status" value="2"/>
</dbReference>
<proteinExistence type="inferred from homology"/>
<feature type="transmembrane region" description="Helical" evidence="10">
    <location>
        <begin position="245"/>
        <end position="269"/>
    </location>
</feature>
<evidence type="ECO:0000313" key="13">
    <source>
        <dbReference type="Proteomes" id="UP000628775"/>
    </source>
</evidence>
<dbReference type="SUPFAM" id="SSF103473">
    <property type="entry name" value="MFS general substrate transporter"/>
    <property type="match status" value="1"/>
</dbReference>
<evidence type="ECO:0000256" key="6">
    <source>
        <dbReference type="ARBA" id="ARBA00022692"/>
    </source>
</evidence>
<evidence type="ECO:0000313" key="12">
    <source>
        <dbReference type="EMBL" id="GGE27659.1"/>
    </source>
</evidence>
<reference evidence="12" key="2">
    <citation type="submission" date="2020-09" db="EMBL/GenBank/DDBJ databases">
        <authorList>
            <person name="Sun Q."/>
            <person name="Zhou Y."/>
        </authorList>
    </citation>
    <scope>NUCLEOTIDE SEQUENCE</scope>
    <source>
        <strain evidence="12">CGMCC 1.15371</strain>
    </source>
</reference>
<dbReference type="InterPro" id="IPR005829">
    <property type="entry name" value="Sugar_transporter_CS"/>
</dbReference>
<reference evidence="12" key="1">
    <citation type="journal article" date="2014" name="Int. J. Syst. Evol. Microbiol.">
        <title>Complete genome sequence of Corynebacterium casei LMG S-19264T (=DSM 44701T), isolated from a smear-ripened cheese.</title>
        <authorList>
            <consortium name="US DOE Joint Genome Institute (JGI-PGF)"/>
            <person name="Walter F."/>
            <person name="Albersmeier A."/>
            <person name="Kalinowski J."/>
            <person name="Ruckert C."/>
        </authorList>
    </citation>
    <scope>NUCLEOTIDE SEQUENCE</scope>
    <source>
        <strain evidence="12">CGMCC 1.15371</strain>
    </source>
</reference>
<protein>
    <submittedName>
        <fullName evidence="12">Putative metabolite transport protein YwtG</fullName>
    </submittedName>
</protein>
<evidence type="ECO:0000256" key="4">
    <source>
        <dbReference type="ARBA" id="ARBA00022475"/>
    </source>
</evidence>
<keyword evidence="4" id="KW-1003">Cell membrane</keyword>
<sequence>MSEKIASNKSIMSIFIFGALADLLFGYDTGVMGVALLFIKKQMTLSPSMQGWVVSSLLIGAMIGVAIAGILADKFGRRKIILITAVAFGIGAIGAAVAPDVSLLIISRFIMGLGVGAASVVVTIYLSEMAPTNKRGILTALNQLMVTLGILLSYIVDYSLAPFEAWRWMLGIALVPSIIVFIGICFQPETPRWLVKNGFEDKALQVLTRLVGKLKAEQELNEIKTFLDAEKINKQSTVFTPKIRLMIIVAAFIAMFPQIMGTNSIIYYAPTMLTTIGFGGSAAILANVAIGALNFLMTFVAMKLIDNVGRKPMLLCGTVGMGLGMLTLGIVFHSSHSHPSTGSGVIALIAMLVFIGSFATTWGTITRILISELLPLKFRGSIMGYVLVLNWGFNFLIGLIFPIVLNGLGASVMFFIFMGIAIIAFFFVLLLVPETKQRSLEEIEQSMRA</sequence>
<feature type="transmembrane region" description="Helical" evidence="10">
    <location>
        <begin position="138"/>
        <end position="156"/>
    </location>
</feature>
<feature type="transmembrane region" description="Helical" evidence="10">
    <location>
        <begin position="345"/>
        <end position="370"/>
    </location>
</feature>
<dbReference type="InterPro" id="IPR003663">
    <property type="entry name" value="Sugar/inositol_transpt"/>
</dbReference>
<dbReference type="PROSITE" id="PS50850">
    <property type="entry name" value="MFS"/>
    <property type="match status" value="1"/>
</dbReference>
<evidence type="ECO:0000256" key="3">
    <source>
        <dbReference type="ARBA" id="ARBA00022448"/>
    </source>
</evidence>
<dbReference type="RefSeq" id="WP_188688062.1">
    <property type="nucleotide sequence ID" value="NZ_BMIR01000001.1"/>
</dbReference>
<keyword evidence="7 10" id="KW-1133">Transmembrane helix</keyword>
<dbReference type="EMBL" id="BMIR01000001">
    <property type="protein sequence ID" value="GGE27659.1"/>
    <property type="molecule type" value="Genomic_DNA"/>
</dbReference>
<name>A0A8J2YEW5_9BACL</name>
<evidence type="ECO:0000256" key="1">
    <source>
        <dbReference type="ARBA" id="ARBA00004651"/>
    </source>
</evidence>
<keyword evidence="8 10" id="KW-0472">Membrane</keyword>
<dbReference type="Proteomes" id="UP000628775">
    <property type="component" value="Unassembled WGS sequence"/>
</dbReference>
<gene>
    <name evidence="12" type="primary">ywtG</name>
    <name evidence="12" type="ORF">GCM10011391_02640</name>
</gene>
<evidence type="ECO:0000256" key="2">
    <source>
        <dbReference type="ARBA" id="ARBA00010992"/>
    </source>
</evidence>
<evidence type="ECO:0000256" key="7">
    <source>
        <dbReference type="ARBA" id="ARBA00022989"/>
    </source>
</evidence>
<dbReference type="InterPro" id="IPR036259">
    <property type="entry name" value="MFS_trans_sf"/>
</dbReference>
<keyword evidence="5" id="KW-0762">Sugar transport</keyword>
<evidence type="ECO:0000256" key="8">
    <source>
        <dbReference type="ARBA" id="ARBA00023136"/>
    </source>
</evidence>
<feature type="transmembrane region" description="Helical" evidence="10">
    <location>
        <begin position="275"/>
        <end position="301"/>
    </location>
</feature>
<dbReference type="GO" id="GO:0022857">
    <property type="term" value="F:transmembrane transporter activity"/>
    <property type="evidence" value="ECO:0007669"/>
    <property type="project" value="InterPro"/>
</dbReference>
<dbReference type="AlphaFoldDB" id="A0A8J2YEW5"/>
<feature type="transmembrane region" description="Helical" evidence="10">
    <location>
        <begin position="12"/>
        <end position="39"/>
    </location>
</feature>
<evidence type="ECO:0000256" key="5">
    <source>
        <dbReference type="ARBA" id="ARBA00022597"/>
    </source>
</evidence>
<organism evidence="12 13">
    <name type="scientific">Pullulanibacillus camelliae</name>
    <dbReference type="NCBI Taxonomy" id="1707096"/>
    <lineage>
        <taxon>Bacteria</taxon>
        <taxon>Bacillati</taxon>
        <taxon>Bacillota</taxon>
        <taxon>Bacilli</taxon>
        <taxon>Bacillales</taxon>
        <taxon>Sporolactobacillaceae</taxon>
        <taxon>Pullulanibacillus</taxon>
    </lineage>
</organism>